<dbReference type="RefSeq" id="WP_109343947.1">
    <property type="nucleotide sequence ID" value="NZ_CP029343.1"/>
</dbReference>
<proteinExistence type="predicted"/>
<name>A0A2S2DDX4_9BURK</name>
<sequence length="77" mass="8624">MSVSHAASIDPLRRLDRRMDAANGQIEDFMQAQAAGEEPDPAAFTAMLEQRMTVEQAMQAQLKLHEKPLKTVLTETR</sequence>
<evidence type="ECO:0000313" key="1">
    <source>
        <dbReference type="EMBL" id="AWL03544.1"/>
    </source>
</evidence>
<protein>
    <submittedName>
        <fullName evidence="1">Uncharacterized protein</fullName>
    </submittedName>
</protein>
<organism evidence="1 2">
    <name type="scientific">Massilia oculi</name>
    <dbReference type="NCBI Taxonomy" id="945844"/>
    <lineage>
        <taxon>Bacteria</taxon>
        <taxon>Pseudomonadati</taxon>
        <taxon>Pseudomonadota</taxon>
        <taxon>Betaproteobacteria</taxon>
        <taxon>Burkholderiales</taxon>
        <taxon>Oxalobacteraceae</taxon>
        <taxon>Telluria group</taxon>
        <taxon>Massilia</taxon>
    </lineage>
</organism>
<dbReference type="EMBL" id="CP029343">
    <property type="protein sequence ID" value="AWL03544.1"/>
    <property type="molecule type" value="Genomic_DNA"/>
</dbReference>
<dbReference type="KEGG" id="mtim:DIR46_03165"/>
<reference evidence="1 2" key="1">
    <citation type="submission" date="2018-05" db="EMBL/GenBank/DDBJ databases">
        <title>Complete genome sequence of Massilia oculi sp. nov. CCUG 43427T (=DSM 26321T), the type strain of M. oculi, and comparison with genome sequences of other Massilia strains.</title>
        <authorList>
            <person name="Zhu B."/>
        </authorList>
    </citation>
    <scope>NUCLEOTIDE SEQUENCE [LARGE SCALE GENOMIC DNA]</scope>
    <source>
        <strain evidence="1 2">CCUG 43427</strain>
    </source>
</reference>
<evidence type="ECO:0000313" key="2">
    <source>
        <dbReference type="Proteomes" id="UP000245820"/>
    </source>
</evidence>
<keyword evidence="2" id="KW-1185">Reference proteome</keyword>
<accession>A0A2S2DDX4</accession>
<dbReference type="OrthoDB" id="8720331at2"/>
<dbReference type="Proteomes" id="UP000245820">
    <property type="component" value="Chromosome"/>
</dbReference>
<gene>
    <name evidence="1" type="ORF">DIR46_03165</name>
</gene>
<dbReference type="AlphaFoldDB" id="A0A2S2DDX4"/>